<dbReference type="Proteomes" id="UP001320168">
    <property type="component" value="Unassembled WGS sequence"/>
</dbReference>
<keyword evidence="2" id="KW-1185">Reference proteome</keyword>
<dbReference type="EMBL" id="JABFTX010000001">
    <property type="protein sequence ID" value="MCE8002560.1"/>
    <property type="molecule type" value="Genomic_DNA"/>
</dbReference>
<proteinExistence type="predicted"/>
<dbReference type="RefSeq" id="WP_234253145.1">
    <property type="nucleotide sequence ID" value="NZ_JABFTX010000001.1"/>
</dbReference>
<evidence type="ECO:0000313" key="2">
    <source>
        <dbReference type="Proteomes" id="UP001320168"/>
    </source>
</evidence>
<name>A0ABS9A1S6_9GAMM</name>
<evidence type="ECO:0000313" key="1">
    <source>
        <dbReference type="EMBL" id="MCE8002560.1"/>
    </source>
</evidence>
<protein>
    <submittedName>
        <fullName evidence="1">Uncharacterized protein</fullName>
    </submittedName>
</protein>
<organism evidence="1 2">
    <name type="scientific">Billgrantia ethanolica</name>
    <dbReference type="NCBI Taxonomy" id="2733486"/>
    <lineage>
        <taxon>Bacteria</taxon>
        <taxon>Pseudomonadati</taxon>
        <taxon>Pseudomonadota</taxon>
        <taxon>Gammaproteobacteria</taxon>
        <taxon>Oceanospirillales</taxon>
        <taxon>Halomonadaceae</taxon>
        <taxon>Billgrantia</taxon>
    </lineage>
</organism>
<reference evidence="1 2" key="1">
    <citation type="journal article" date="2021" name="Front. Microbiol.">
        <title>Aerobic Denitrification and Heterotrophic Sulfur Oxidation in the Genus Halomonas Revealed by Six Novel Species Characterizations and Genome-Based Analysis.</title>
        <authorList>
            <person name="Wang L."/>
            <person name="Shao Z."/>
        </authorList>
    </citation>
    <scope>NUCLEOTIDE SEQUENCE [LARGE SCALE GENOMIC DNA]</scope>
    <source>
        <strain evidence="1 2">MCCC 1A11081</strain>
    </source>
</reference>
<accession>A0ABS9A1S6</accession>
<gene>
    <name evidence="1" type="ORF">HOP53_06880</name>
</gene>
<comment type="caution">
    <text evidence="1">The sequence shown here is derived from an EMBL/GenBank/DDBJ whole genome shotgun (WGS) entry which is preliminary data.</text>
</comment>
<sequence length="94" mass="10343">MSDYDCNTCGKKRRPDLSQIREGDKVSFVTATQRGRSIRISTKEGKVLQVLDETLSIESRKKLYRVNKGDATPQGAPSPLTYALCGTCDCQAEG</sequence>